<dbReference type="GeneID" id="35198875"/>
<evidence type="ECO:0000256" key="7">
    <source>
        <dbReference type="ARBA" id="ARBA00022692"/>
    </source>
</evidence>
<keyword evidence="15 18" id="KW-0472">Membrane</keyword>
<keyword evidence="8" id="KW-0999">Mitochondrion inner membrane</keyword>
<evidence type="ECO:0000256" key="13">
    <source>
        <dbReference type="ARBA" id="ARBA00023075"/>
    </source>
</evidence>
<feature type="transmembrane region" description="Helical" evidence="18">
    <location>
        <begin position="114"/>
        <end position="133"/>
    </location>
</feature>
<keyword evidence="11 18" id="KW-1133">Transmembrane helix</keyword>
<evidence type="ECO:0000256" key="18">
    <source>
        <dbReference type="SAM" id="Phobius"/>
    </source>
</evidence>
<dbReference type="EC" id="7.1.1.2" evidence="3"/>
<feature type="transmembrane region" description="Helical" evidence="18">
    <location>
        <begin position="196"/>
        <end position="215"/>
    </location>
</feature>
<comment type="subcellular location">
    <subcellularLocation>
        <location evidence="1">Mitochondrion inner membrane</location>
        <topology evidence="1">Multi-pass membrane protein</topology>
    </subcellularLocation>
</comment>
<feature type="transmembrane region" description="Helical" evidence="18">
    <location>
        <begin position="291"/>
        <end position="311"/>
    </location>
</feature>
<dbReference type="GO" id="GO:0005743">
    <property type="term" value="C:mitochondrial inner membrane"/>
    <property type="evidence" value="ECO:0007669"/>
    <property type="project" value="UniProtKB-SubCell"/>
</dbReference>
<feature type="domain" description="NADH:quinone oxidoreductase/Mrp antiporter transmembrane" evidence="19">
    <location>
        <begin position="18"/>
        <end position="215"/>
    </location>
</feature>
<dbReference type="InterPro" id="IPR001750">
    <property type="entry name" value="ND/Mrp_TM"/>
</dbReference>
<name>A0A343F261_9EUPU</name>
<keyword evidence="14 20" id="KW-0496">Mitochondrion</keyword>
<keyword evidence="9" id="KW-1278">Translocase</keyword>
<sequence>MLIFIVGVMVALSMLVSDIMMMWLLLELSSLFFILWVSMHSKENLSREGVVMYFISQSVASLMLLLGIINYWDFSFQCFFWQNIVFMSLMIKLGMFPFHFWVVPVCKSFQFWPLLVMLTMMKIIPLEMTYLWIESLVLKSESFQYFEMNLWMVVSVMTMFYGALIGLSSSNVKHMLGGSSVSHGGWFILGMMNNMLWMYFMIYSVIMVLFVFFMIENELLGSSIMCLALSGLPPFGLFPLKLGIFLNSIELGVLTIFLTLMVLCVLISLFFYLKYSLNFLLNKKKTESISWYSFFSVNTLLSCLSVSMVLLL</sequence>
<evidence type="ECO:0000256" key="1">
    <source>
        <dbReference type="ARBA" id="ARBA00004448"/>
    </source>
</evidence>
<feature type="transmembrane region" description="Helical" evidence="18">
    <location>
        <begin position="252"/>
        <end position="271"/>
    </location>
</feature>
<organism evidence="20">
    <name type="scientific">Microceramus pontificus</name>
    <dbReference type="NCBI Taxonomy" id="513540"/>
    <lineage>
        <taxon>Eukaryota</taxon>
        <taxon>Metazoa</taxon>
        <taxon>Spiralia</taxon>
        <taxon>Lophotrochozoa</taxon>
        <taxon>Mollusca</taxon>
        <taxon>Gastropoda</taxon>
        <taxon>Heterobranchia</taxon>
        <taxon>Euthyneura</taxon>
        <taxon>Panpulmonata</taxon>
        <taxon>Eupulmonata</taxon>
        <taxon>Stylommatophora</taxon>
        <taxon>Helicina</taxon>
        <taxon>Urocoptoidea</taxon>
        <taxon>Urocoptidae</taxon>
        <taxon>Microceramus</taxon>
    </lineage>
</organism>
<evidence type="ECO:0000259" key="19">
    <source>
        <dbReference type="Pfam" id="PF00361"/>
    </source>
</evidence>
<keyword evidence="10" id="KW-0249">Electron transport</keyword>
<evidence type="ECO:0000256" key="10">
    <source>
        <dbReference type="ARBA" id="ARBA00022982"/>
    </source>
</evidence>
<dbReference type="InterPro" id="IPR050175">
    <property type="entry name" value="Complex_I_Subunit_2"/>
</dbReference>
<evidence type="ECO:0000256" key="14">
    <source>
        <dbReference type="ARBA" id="ARBA00023128"/>
    </source>
</evidence>
<evidence type="ECO:0000256" key="3">
    <source>
        <dbReference type="ARBA" id="ARBA00012944"/>
    </source>
</evidence>
<evidence type="ECO:0000256" key="11">
    <source>
        <dbReference type="ARBA" id="ARBA00022989"/>
    </source>
</evidence>
<keyword evidence="7 18" id="KW-0812">Transmembrane</keyword>
<evidence type="ECO:0000313" key="20">
    <source>
        <dbReference type="EMBL" id="ASP44431.1"/>
    </source>
</evidence>
<evidence type="ECO:0000256" key="5">
    <source>
        <dbReference type="ARBA" id="ARBA00022448"/>
    </source>
</evidence>
<keyword evidence="5" id="KW-0813">Transport</keyword>
<dbReference type="GO" id="GO:0006120">
    <property type="term" value="P:mitochondrial electron transport, NADH to ubiquinone"/>
    <property type="evidence" value="ECO:0007669"/>
    <property type="project" value="TreeGrafter"/>
</dbReference>
<evidence type="ECO:0000256" key="4">
    <source>
        <dbReference type="ARBA" id="ARBA00021008"/>
    </source>
</evidence>
<evidence type="ECO:0000256" key="2">
    <source>
        <dbReference type="ARBA" id="ARBA00007012"/>
    </source>
</evidence>
<dbReference type="Pfam" id="PF00361">
    <property type="entry name" value="Proton_antipo_M"/>
    <property type="match status" value="1"/>
</dbReference>
<dbReference type="RefSeq" id="YP_009444538.1">
    <property type="nucleotide sequence ID" value="NC_036381.1"/>
</dbReference>
<keyword evidence="12" id="KW-0520">NAD</keyword>
<evidence type="ECO:0000256" key="12">
    <source>
        <dbReference type="ARBA" id="ARBA00023027"/>
    </source>
</evidence>
<dbReference type="AlphaFoldDB" id="A0A343F261"/>
<feature type="transmembrane region" description="Helical" evidence="18">
    <location>
        <begin position="221"/>
        <end position="240"/>
    </location>
</feature>
<dbReference type="PANTHER" id="PTHR46552">
    <property type="entry name" value="NADH-UBIQUINONE OXIDOREDUCTASE CHAIN 2"/>
    <property type="match status" value="1"/>
</dbReference>
<dbReference type="EMBL" id="KY132095">
    <property type="protein sequence ID" value="ASP44431.1"/>
    <property type="molecule type" value="Genomic_DNA"/>
</dbReference>
<keyword evidence="13" id="KW-0830">Ubiquinone</keyword>
<evidence type="ECO:0000256" key="17">
    <source>
        <dbReference type="ARBA" id="ARBA00049551"/>
    </source>
</evidence>
<keyword evidence="6" id="KW-0679">Respiratory chain</keyword>
<dbReference type="GO" id="GO:0008137">
    <property type="term" value="F:NADH dehydrogenase (ubiquinone) activity"/>
    <property type="evidence" value="ECO:0007669"/>
    <property type="project" value="UniProtKB-EC"/>
</dbReference>
<proteinExistence type="inferred from homology"/>
<evidence type="ECO:0000256" key="8">
    <source>
        <dbReference type="ARBA" id="ARBA00022792"/>
    </source>
</evidence>
<comment type="similarity">
    <text evidence="2">Belongs to the complex I subunit 2 family.</text>
</comment>
<dbReference type="PANTHER" id="PTHR46552:SF1">
    <property type="entry name" value="NADH-UBIQUINONE OXIDOREDUCTASE CHAIN 2"/>
    <property type="match status" value="1"/>
</dbReference>
<feature type="transmembrane region" description="Helical" evidence="18">
    <location>
        <begin position="50"/>
        <end position="72"/>
    </location>
</feature>
<reference evidence="20" key="1">
    <citation type="submission" date="2016-11" db="EMBL/GenBank/DDBJ databases">
        <title>The complete mitochondrial genome of Microceramus pontificus (Gould, 1848) (Gastropoda: Stylommatophora: Urocoptidae).</title>
        <authorList>
            <person name="Harasewych M.G."/>
            <person name="Gonzalez V.L."/>
            <person name="Windsor A.M."/>
            <person name="Halloran M."/>
        </authorList>
    </citation>
    <scope>NUCLEOTIDE SEQUENCE</scope>
</reference>
<evidence type="ECO:0000256" key="15">
    <source>
        <dbReference type="ARBA" id="ARBA00023136"/>
    </source>
</evidence>
<evidence type="ECO:0000256" key="6">
    <source>
        <dbReference type="ARBA" id="ARBA00022660"/>
    </source>
</evidence>
<evidence type="ECO:0000256" key="16">
    <source>
        <dbReference type="ARBA" id="ARBA00031028"/>
    </source>
</evidence>
<accession>A0A343F261</accession>
<gene>
    <name evidence="20" type="primary">ND2</name>
</gene>
<feature type="transmembrane region" description="Helical" evidence="18">
    <location>
        <begin position="84"/>
        <end position="102"/>
    </location>
</feature>
<protein>
    <recommendedName>
        <fullName evidence="4">NADH-ubiquinone oxidoreductase chain 2</fullName>
        <ecNumber evidence="3">7.1.1.2</ecNumber>
    </recommendedName>
    <alternativeName>
        <fullName evidence="16">NADH dehydrogenase subunit 2</fullName>
    </alternativeName>
</protein>
<comment type="catalytic activity">
    <reaction evidence="17">
        <text>a ubiquinone + NADH + 5 H(+)(in) = a ubiquinol + NAD(+) + 4 H(+)(out)</text>
        <dbReference type="Rhea" id="RHEA:29091"/>
        <dbReference type="Rhea" id="RHEA-COMP:9565"/>
        <dbReference type="Rhea" id="RHEA-COMP:9566"/>
        <dbReference type="ChEBI" id="CHEBI:15378"/>
        <dbReference type="ChEBI" id="CHEBI:16389"/>
        <dbReference type="ChEBI" id="CHEBI:17976"/>
        <dbReference type="ChEBI" id="CHEBI:57540"/>
        <dbReference type="ChEBI" id="CHEBI:57945"/>
        <dbReference type="EC" id="7.1.1.2"/>
    </reaction>
</comment>
<evidence type="ECO:0000256" key="9">
    <source>
        <dbReference type="ARBA" id="ARBA00022967"/>
    </source>
</evidence>
<geneLocation type="mitochondrion" evidence="20"/>
<dbReference type="CTD" id="4536"/>
<feature type="transmembrane region" description="Helical" evidence="18">
    <location>
        <begin position="148"/>
        <end position="167"/>
    </location>
</feature>